<comment type="subcellular location">
    <subcellularLocation>
        <location evidence="1">Membrane</location>
    </subcellularLocation>
</comment>
<feature type="compositionally biased region" description="Basic and acidic residues" evidence="13">
    <location>
        <begin position="54"/>
        <end position="64"/>
    </location>
</feature>
<evidence type="ECO:0000256" key="7">
    <source>
        <dbReference type="ARBA" id="ARBA00022982"/>
    </source>
</evidence>
<feature type="region of interest" description="Disordered" evidence="13">
    <location>
        <begin position="295"/>
        <end position="324"/>
    </location>
</feature>
<comment type="similarity">
    <text evidence="2 12">Belongs to the alternative oxidase family.</text>
</comment>
<keyword evidence="9 12" id="KW-0560">Oxidoreductase</keyword>
<evidence type="ECO:0000313" key="15">
    <source>
        <dbReference type="EMBL" id="ORC90372.1"/>
    </source>
</evidence>
<keyword evidence="4 12" id="KW-0679">Respiratory chain</keyword>
<organism evidence="15 16">
    <name type="scientific">Trypanosoma theileri</name>
    <dbReference type="NCBI Taxonomy" id="67003"/>
    <lineage>
        <taxon>Eukaryota</taxon>
        <taxon>Discoba</taxon>
        <taxon>Euglenozoa</taxon>
        <taxon>Kinetoplastea</taxon>
        <taxon>Metakinetoplastina</taxon>
        <taxon>Trypanosomatida</taxon>
        <taxon>Trypanosomatidae</taxon>
        <taxon>Trypanosoma</taxon>
    </lineage>
</organism>
<keyword evidence="16" id="KW-1185">Reference proteome</keyword>
<dbReference type="InterPro" id="IPR002680">
    <property type="entry name" value="AOX"/>
</dbReference>
<dbReference type="EC" id="1.-.-.-" evidence="12"/>
<evidence type="ECO:0000256" key="14">
    <source>
        <dbReference type="SAM" id="Phobius"/>
    </source>
</evidence>
<evidence type="ECO:0000256" key="6">
    <source>
        <dbReference type="ARBA" id="ARBA00022723"/>
    </source>
</evidence>
<evidence type="ECO:0000256" key="8">
    <source>
        <dbReference type="ARBA" id="ARBA00022989"/>
    </source>
</evidence>
<evidence type="ECO:0000256" key="4">
    <source>
        <dbReference type="ARBA" id="ARBA00022660"/>
    </source>
</evidence>
<keyword evidence="6 12" id="KW-0479">Metal-binding</keyword>
<proteinExistence type="inferred from homology"/>
<comment type="cofactor">
    <cofactor evidence="12">
        <name>Fe cation</name>
        <dbReference type="ChEBI" id="CHEBI:24875"/>
    </cofactor>
    <text evidence="12">Binds 2 iron ions per subunit.</text>
</comment>
<name>A0A1X0P0D1_9TRYP</name>
<dbReference type="STRING" id="67003.A0A1X0P0D1"/>
<dbReference type="GeneID" id="39983815"/>
<dbReference type="PANTHER" id="PTHR31803">
    <property type="entry name" value="ALTERNATIVE OXIDASE"/>
    <property type="match status" value="1"/>
</dbReference>
<evidence type="ECO:0000256" key="11">
    <source>
        <dbReference type="ARBA" id="ARBA00023136"/>
    </source>
</evidence>
<dbReference type="GO" id="GO:0005739">
    <property type="term" value="C:mitochondrion"/>
    <property type="evidence" value="ECO:0007669"/>
    <property type="project" value="TreeGrafter"/>
</dbReference>
<keyword evidence="8 14" id="KW-1133">Transmembrane helix</keyword>
<evidence type="ECO:0000256" key="12">
    <source>
        <dbReference type="RuleBase" id="RU003779"/>
    </source>
</evidence>
<dbReference type="GO" id="GO:0010230">
    <property type="term" value="P:alternative respiration"/>
    <property type="evidence" value="ECO:0007669"/>
    <property type="project" value="TreeGrafter"/>
</dbReference>
<evidence type="ECO:0000256" key="1">
    <source>
        <dbReference type="ARBA" id="ARBA00004370"/>
    </source>
</evidence>
<feature type="region of interest" description="Disordered" evidence="13">
    <location>
        <begin position="27"/>
        <end position="74"/>
    </location>
</feature>
<evidence type="ECO:0000256" key="9">
    <source>
        <dbReference type="ARBA" id="ARBA00023002"/>
    </source>
</evidence>
<dbReference type="OrthoDB" id="16906at2759"/>
<evidence type="ECO:0000256" key="13">
    <source>
        <dbReference type="SAM" id="MobiDB-lite"/>
    </source>
</evidence>
<keyword evidence="5 12" id="KW-0812">Transmembrane</keyword>
<protein>
    <recommendedName>
        <fullName evidence="12">Alternative oxidase</fullName>
        <ecNumber evidence="12">1.-.-.-</ecNumber>
    </recommendedName>
</protein>
<dbReference type="Gene3D" id="1.20.1260.140">
    <property type="entry name" value="Alternative oxidase"/>
    <property type="match status" value="1"/>
</dbReference>
<sequence length="375" mass="42422">MQRIFVARTVAAASCLRRSPAVALLISTRQSSSSSSSSSGNSSNSNNNSSESNNKNDSKERETKQSSANTSKDESHKSSLYINFMGSSSRFTFASPISTLADINALEREQLTHFPPERLNDYCCIYLVKLLRWCSDKLFRERYLHRATMLKTIAPVAPFSGALVMYLRMMFKKKSPVSITGKGGYADEVRGLLAQAESHASHSHFLMCVSEITYIERVAVLFLQSIHFTIFMILFLLYPRMAFRLLGYLGEESVVIWTHMINDIDLGKVSERMVPKEAIDYWGLHGFKPAVAGEMKDSSSTEDEGKENKTETQQSLEKEEQQKEEDVSSELITLRDVILLLRSDEMVWRDVCHRAASDVDQTQSKEKSFFSSFFL</sequence>
<accession>A0A1X0P0D1</accession>
<dbReference type="GO" id="GO:0046872">
    <property type="term" value="F:metal ion binding"/>
    <property type="evidence" value="ECO:0007669"/>
    <property type="project" value="UniProtKB-UniRule"/>
</dbReference>
<dbReference type="GO" id="GO:0016020">
    <property type="term" value="C:membrane"/>
    <property type="evidence" value="ECO:0007669"/>
    <property type="project" value="UniProtKB-SubCell"/>
</dbReference>
<comment type="caution">
    <text evidence="15">The sequence shown here is derived from an EMBL/GenBank/DDBJ whole genome shotgun (WGS) entry which is preliminary data.</text>
</comment>
<evidence type="ECO:0000256" key="10">
    <source>
        <dbReference type="ARBA" id="ARBA00023004"/>
    </source>
</evidence>
<feature type="transmembrane region" description="Helical" evidence="14">
    <location>
        <begin position="218"/>
        <end position="238"/>
    </location>
</feature>
<dbReference type="Pfam" id="PF01786">
    <property type="entry name" value="AOX"/>
    <property type="match status" value="1"/>
</dbReference>
<keyword evidence="10 12" id="KW-0408">Iron</keyword>
<dbReference type="EMBL" id="NBCO01000008">
    <property type="protein sequence ID" value="ORC90372.1"/>
    <property type="molecule type" value="Genomic_DNA"/>
</dbReference>
<evidence type="ECO:0000313" key="16">
    <source>
        <dbReference type="Proteomes" id="UP000192257"/>
    </source>
</evidence>
<dbReference type="VEuPathDB" id="TriTrypDB:TM35_000081700"/>
<dbReference type="InterPro" id="IPR038659">
    <property type="entry name" value="AOX_sf"/>
</dbReference>
<dbReference type="RefSeq" id="XP_028884438.1">
    <property type="nucleotide sequence ID" value="XM_029024035.1"/>
</dbReference>
<gene>
    <name evidence="15" type="ORF">TM35_000081700</name>
</gene>
<evidence type="ECO:0000256" key="3">
    <source>
        <dbReference type="ARBA" id="ARBA00022448"/>
    </source>
</evidence>
<evidence type="ECO:0000256" key="5">
    <source>
        <dbReference type="ARBA" id="ARBA00022692"/>
    </source>
</evidence>
<dbReference type="AlphaFoldDB" id="A0A1X0P0D1"/>
<keyword evidence="7 12" id="KW-0249">Electron transport</keyword>
<dbReference type="PANTHER" id="PTHR31803:SF33">
    <property type="entry name" value="ALTERNATIVE OXIDASE"/>
    <property type="match status" value="1"/>
</dbReference>
<dbReference type="GO" id="GO:0098803">
    <property type="term" value="C:respiratory chain complex"/>
    <property type="evidence" value="ECO:0007669"/>
    <property type="project" value="UniProtKB-UniRule"/>
</dbReference>
<keyword evidence="3" id="KW-0813">Transport</keyword>
<keyword evidence="11 12" id="KW-0472">Membrane</keyword>
<reference evidence="15 16" key="1">
    <citation type="submission" date="2017-03" db="EMBL/GenBank/DDBJ databases">
        <title>An alternative strategy for trypanosome survival in the mammalian bloodstream revealed through genome and transcriptome analysis of the ubiquitous bovine parasite Trypanosoma (Megatrypanum) theileri.</title>
        <authorList>
            <person name="Kelly S."/>
            <person name="Ivens A."/>
            <person name="Mott A."/>
            <person name="O'Neill E."/>
            <person name="Emms D."/>
            <person name="Macleod O."/>
            <person name="Voorheis P."/>
            <person name="Matthews J."/>
            <person name="Matthews K."/>
            <person name="Carrington M."/>
        </authorList>
    </citation>
    <scope>NUCLEOTIDE SEQUENCE [LARGE SCALE GENOMIC DNA]</scope>
    <source>
        <strain evidence="15">Edinburgh</strain>
    </source>
</reference>
<evidence type="ECO:0000256" key="2">
    <source>
        <dbReference type="ARBA" id="ARBA00008388"/>
    </source>
</evidence>
<dbReference type="Proteomes" id="UP000192257">
    <property type="component" value="Unassembled WGS sequence"/>
</dbReference>
<dbReference type="GO" id="GO:0009916">
    <property type="term" value="F:alternative oxidase activity"/>
    <property type="evidence" value="ECO:0007669"/>
    <property type="project" value="UniProtKB-UniRule"/>
</dbReference>
<feature type="compositionally biased region" description="Basic and acidic residues" evidence="13">
    <location>
        <begin position="306"/>
        <end position="324"/>
    </location>
</feature>
<feature type="compositionally biased region" description="Low complexity" evidence="13">
    <location>
        <begin position="31"/>
        <end position="53"/>
    </location>
</feature>